<evidence type="ECO:0000313" key="2">
    <source>
        <dbReference type="Proteomes" id="UP000237000"/>
    </source>
</evidence>
<sequence length="78" mass="8611">MVPDQRVEVVLTEAMDVSEELRINGDISDTMEKHLGDGVAVLIGIVDHLFYGIEAANAIQTSFHDEITQRHKSSEGCQ</sequence>
<gene>
    <name evidence="1" type="ORF">TorRG33x02_065800</name>
</gene>
<accession>A0A2P5FIQ6</accession>
<dbReference type="InParanoid" id="A0A2P5FIQ6"/>
<dbReference type="EMBL" id="JXTC01000030">
    <property type="protein sequence ID" value="PON97670.1"/>
    <property type="molecule type" value="Genomic_DNA"/>
</dbReference>
<evidence type="ECO:0000313" key="1">
    <source>
        <dbReference type="EMBL" id="PON97670.1"/>
    </source>
</evidence>
<keyword evidence="2" id="KW-1185">Reference proteome</keyword>
<comment type="caution">
    <text evidence="1">The sequence shown here is derived from an EMBL/GenBank/DDBJ whole genome shotgun (WGS) entry which is preliminary data.</text>
</comment>
<reference evidence="2" key="1">
    <citation type="submission" date="2016-06" db="EMBL/GenBank/DDBJ databases">
        <title>Parallel loss of symbiosis genes in relatives of nitrogen-fixing non-legume Parasponia.</title>
        <authorList>
            <person name="Van Velzen R."/>
            <person name="Holmer R."/>
            <person name="Bu F."/>
            <person name="Rutten L."/>
            <person name="Van Zeijl A."/>
            <person name="Liu W."/>
            <person name="Santuari L."/>
            <person name="Cao Q."/>
            <person name="Sharma T."/>
            <person name="Shen D."/>
            <person name="Roswanjaya Y."/>
            <person name="Wardhani T."/>
            <person name="Kalhor M.S."/>
            <person name="Jansen J."/>
            <person name="Van den Hoogen J."/>
            <person name="Gungor B."/>
            <person name="Hartog M."/>
            <person name="Hontelez J."/>
            <person name="Verver J."/>
            <person name="Yang W.-C."/>
            <person name="Schijlen E."/>
            <person name="Repin R."/>
            <person name="Schilthuizen M."/>
            <person name="Schranz E."/>
            <person name="Heidstra R."/>
            <person name="Miyata K."/>
            <person name="Fedorova E."/>
            <person name="Kohlen W."/>
            <person name="Bisseling T."/>
            <person name="Smit S."/>
            <person name="Geurts R."/>
        </authorList>
    </citation>
    <scope>NUCLEOTIDE SEQUENCE [LARGE SCALE GENOMIC DNA]</scope>
    <source>
        <strain evidence="2">cv. RG33-2</strain>
    </source>
</reference>
<dbReference type="AlphaFoldDB" id="A0A2P5FIQ6"/>
<name>A0A2P5FIQ6_TREOI</name>
<dbReference type="Proteomes" id="UP000237000">
    <property type="component" value="Unassembled WGS sequence"/>
</dbReference>
<protein>
    <submittedName>
        <fullName evidence="1">Uncharacterized protein</fullName>
    </submittedName>
</protein>
<proteinExistence type="predicted"/>
<organism evidence="1 2">
    <name type="scientific">Trema orientale</name>
    <name type="common">Charcoal tree</name>
    <name type="synonym">Celtis orientalis</name>
    <dbReference type="NCBI Taxonomy" id="63057"/>
    <lineage>
        <taxon>Eukaryota</taxon>
        <taxon>Viridiplantae</taxon>
        <taxon>Streptophyta</taxon>
        <taxon>Embryophyta</taxon>
        <taxon>Tracheophyta</taxon>
        <taxon>Spermatophyta</taxon>
        <taxon>Magnoliopsida</taxon>
        <taxon>eudicotyledons</taxon>
        <taxon>Gunneridae</taxon>
        <taxon>Pentapetalae</taxon>
        <taxon>rosids</taxon>
        <taxon>fabids</taxon>
        <taxon>Rosales</taxon>
        <taxon>Cannabaceae</taxon>
        <taxon>Trema</taxon>
    </lineage>
</organism>